<dbReference type="InterPro" id="IPR050446">
    <property type="entry name" value="FAD-oxidoreductase/Apoptosis"/>
</dbReference>
<reference evidence="8" key="1">
    <citation type="journal article" date="2019" name="Int. J. Syst. Evol. Microbiol.">
        <title>The Global Catalogue of Microorganisms (GCM) 10K type strain sequencing project: providing services to taxonomists for standard genome sequencing and annotation.</title>
        <authorList>
            <consortium name="The Broad Institute Genomics Platform"/>
            <consortium name="The Broad Institute Genome Sequencing Center for Infectious Disease"/>
            <person name="Wu L."/>
            <person name="Ma J."/>
        </authorList>
    </citation>
    <scope>NUCLEOTIDE SEQUENCE [LARGE SCALE GENOMIC DNA]</scope>
    <source>
        <strain evidence="8">NBRC 112502</strain>
    </source>
</reference>
<evidence type="ECO:0000256" key="2">
    <source>
        <dbReference type="ARBA" id="ARBA00022630"/>
    </source>
</evidence>
<dbReference type="Proteomes" id="UP001156641">
    <property type="component" value="Unassembled WGS sequence"/>
</dbReference>
<feature type="domain" description="Reductase C-terminal" evidence="6">
    <location>
        <begin position="328"/>
        <end position="412"/>
    </location>
</feature>
<comment type="cofactor">
    <cofactor evidence="1">
        <name>FAD</name>
        <dbReference type="ChEBI" id="CHEBI:57692"/>
    </cofactor>
</comment>
<gene>
    <name evidence="7" type="ORF">GCM10010909_22260</name>
</gene>
<keyword evidence="4" id="KW-0560">Oxidoreductase</keyword>
<evidence type="ECO:0000256" key="4">
    <source>
        <dbReference type="ARBA" id="ARBA00023002"/>
    </source>
</evidence>
<accession>A0ABQ6A8B7</accession>
<dbReference type="PRINTS" id="PR00411">
    <property type="entry name" value="PNDRDTASEI"/>
</dbReference>
<feature type="domain" description="FAD/NAD(P)-binding" evidence="5">
    <location>
        <begin position="7"/>
        <end position="309"/>
    </location>
</feature>
<dbReference type="PANTHER" id="PTHR43557">
    <property type="entry name" value="APOPTOSIS-INDUCING FACTOR 1"/>
    <property type="match status" value="1"/>
</dbReference>
<dbReference type="InterPro" id="IPR028202">
    <property type="entry name" value="Reductase_C"/>
</dbReference>
<protein>
    <submittedName>
        <fullName evidence="7">Ferredoxin reductase</fullName>
    </submittedName>
</protein>
<proteinExistence type="predicted"/>
<dbReference type="Pfam" id="PF14759">
    <property type="entry name" value="Reductase_C"/>
    <property type="match status" value="1"/>
</dbReference>
<evidence type="ECO:0000259" key="6">
    <source>
        <dbReference type="Pfam" id="PF14759"/>
    </source>
</evidence>
<sequence length="416" mass="43970">MSDKHADVVIVGASHGGSEVSSRLRQGGFTGTIALLGAEPYLPYQRPPLSKAFLAGEMTVEQLLIRSPESYTKAGIEWHPSTVVESIDRTTHSLRLGNGEAFGYGKLVLATGGRPRQLTIPGSELQGLHYMRSIADVDALRPGFVAGAKLVIVGGGYIGLEVAAVAVKHGLDVEIVEFAPRVLARVAGPELSAFYEAAHRAAGVKLRLSTGVEGFDPAPGKPGHVGAVRCADGTVLPADLVLVAVGLVPNIELARDAGLAMGNGIVVDEFTQTSDPDILAIGDCTEHPLPFLDGQRVRLESVPNAVEQARVAASVLNGQPKAYAAVPWFWSDQYNLKLQSVGLSHGHDRVVIRPARTPEGFVAFYLKDGRMIAADCVNSITEFTAAKRLVTEKTIVDPAALADPAVEMKSLLAAKV</sequence>
<keyword evidence="2" id="KW-0285">Flavoprotein</keyword>
<organism evidence="7 8">
    <name type="scientific">Acidocella aquatica</name>
    <dbReference type="NCBI Taxonomy" id="1922313"/>
    <lineage>
        <taxon>Bacteria</taxon>
        <taxon>Pseudomonadati</taxon>
        <taxon>Pseudomonadota</taxon>
        <taxon>Alphaproteobacteria</taxon>
        <taxon>Acetobacterales</taxon>
        <taxon>Acidocellaceae</taxon>
        <taxon>Acidocella</taxon>
    </lineage>
</organism>
<dbReference type="InterPro" id="IPR016156">
    <property type="entry name" value="FAD/NAD-linked_Rdtase_dimer_sf"/>
</dbReference>
<dbReference type="Pfam" id="PF07992">
    <property type="entry name" value="Pyr_redox_2"/>
    <property type="match status" value="1"/>
</dbReference>
<dbReference type="InterPro" id="IPR036188">
    <property type="entry name" value="FAD/NAD-bd_sf"/>
</dbReference>
<dbReference type="EMBL" id="BSOS01000067">
    <property type="protein sequence ID" value="GLR67545.1"/>
    <property type="molecule type" value="Genomic_DNA"/>
</dbReference>
<evidence type="ECO:0000256" key="1">
    <source>
        <dbReference type="ARBA" id="ARBA00001974"/>
    </source>
</evidence>
<evidence type="ECO:0000313" key="7">
    <source>
        <dbReference type="EMBL" id="GLR67545.1"/>
    </source>
</evidence>
<evidence type="ECO:0000259" key="5">
    <source>
        <dbReference type="Pfam" id="PF07992"/>
    </source>
</evidence>
<dbReference type="RefSeq" id="WP_284258281.1">
    <property type="nucleotide sequence ID" value="NZ_BSOS01000067.1"/>
</dbReference>
<evidence type="ECO:0000256" key="3">
    <source>
        <dbReference type="ARBA" id="ARBA00022827"/>
    </source>
</evidence>
<dbReference type="Gene3D" id="3.30.390.30">
    <property type="match status" value="1"/>
</dbReference>
<dbReference type="SUPFAM" id="SSF51905">
    <property type="entry name" value="FAD/NAD(P)-binding domain"/>
    <property type="match status" value="1"/>
</dbReference>
<comment type="caution">
    <text evidence="7">The sequence shown here is derived from an EMBL/GenBank/DDBJ whole genome shotgun (WGS) entry which is preliminary data.</text>
</comment>
<keyword evidence="8" id="KW-1185">Reference proteome</keyword>
<dbReference type="SUPFAM" id="SSF55424">
    <property type="entry name" value="FAD/NAD-linked reductases, dimerisation (C-terminal) domain"/>
    <property type="match status" value="1"/>
</dbReference>
<name>A0ABQ6A8B7_9PROT</name>
<dbReference type="PANTHER" id="PTHR43557:SF2">
    <property type="entry name" value="RIESKE DOMAIN-CONTAINING PROTEIN-RELATED"/>
    <property type="match status" value="1"/>
</dbReference>
<keyword evidence="3" id="KW-0274">FAD</keyword>
<dbReference type="Gene3D" id="3.50.50.60">
    <property type="entry name" value="FAD/NAD(P)-binding domain"/>
    <property type="match status" value="2"/>
</dbReference>
<dbReference type="PRINTS" id="PR00368">
    <property type="entry name" value="FADPNR"/>
</dbReference>
<dbReference type="InterPro" id="IPR023753">
    <property type="entry name" value="FAD/NAD-binding_dom"/>
</dbReference>
<evidence type="ECO:0000313" key="8">
    <source>
        <dbReference type="Proteomes" id="UP001156641"/>
    </source>
</evidence>